<gene>
    <name evidence="2" type="ORF">SAMEA1402399_02346</name>
</gene>
<feature type="transmembrane region" description="Helical" evidence="1">
    <location>
        <begin position="244"/>
        <end position="262"/>
    </location>
</feature>
<protein>
    <submittedName>
        <fullName evidence="2">Uncharacterized protein</fullName>
    </submittedName>
</protein>
<name>A0AB74QC49_CLODI</name>
<proteinExistence type="predicted"/>
<evidence type="ECO:0000313" key="3">
    <source>
        <dbReference type="Proteomes" id="UP000411588"/>
    </source>
</evidence>
<keyword evidence="1" id="KW-1133">Transmembrane helix</keyword>
<dbReference type="RefSeq" id="WP_009902705.1">
    <property type="nucleotide sequence ID" value="NZ_CAACZS010000006.1"/>
</dbReference>
<dbReference type="Proteomes" id="UP000411588">
    <property type="component" value="Unassembled WGS sequence"/>
</dbReference>
<organism evidence="2 3">
    <name type="scientific">Clostridioides difficile</name>
    <name type="common">Peptoclostridium difficile</name>
    <dbReference type="NCBI Taxonomy" id="1496"/>
    <lineage>
        <taxon>Bacteria</taxon>
        <taxon>Bacillati</taxon>
        <taxon>Bacillota</taxon>
        <taxon>Clostridia</taxon>
        <taxon>Peptostreptococcales</taxon>
        <taxon>Peptostreptococcaceae</taxon>
        <taxon>Clostridioides</taxon>
    </lineage>
</organism>
<keyword evidence="1" id="KW-0472">Membrane</keyword>
<reference evidence="2 3" key="1">
    <citation type="submission" date="2019-02" db="EMBL/GenBank/DDBJ databases">
        <authorList>
            <consortium name="Pathogen Informatics"/>
        </authorList>
    </citation>
    <scope>NUCLEOTIDE SEQUENCE [LARGE SCALE GENOMIC DNA]</scope>
    <source>
        <strain evidence="3">clo34</strain>
    </source>
</reference>
<accession>A0AB74QC49</accession>
<dbReference type="AlphaFoldDB" id="A0AB74QC49"/>
<evidence type="ECO:0000313" key="2">
    <source>
        <dbReference type="EMBL" id="VFD32983.1"/>
    </source>
</evidence>
<dbReference type="EMBL" id="CAADAN010000008">
    <property type="protein sequence ID" value="VFD32983.1"/>
    <property type="molecule type" value="Genomic_DNA"/>
</dbReference>
<feature type="transmembrane region" description="Helical" evidence="1">
    <location>
        <begin position="444"/>
        <end position="473"/>
    </location>
</feature>
<comment type="caution">
    <text evidence="2">The sequence shown here is derived from an EMBL/GenBank/DDBJ whole genome shotgun (WGS) entry which is preliminary data.</text>
</comment>
<evidence type="ECO:0000256" key="1">
    <source>
        <dbReference type="SAM" id="Phobius"/>
    </source>
</evidence>
<feature type="transmembrane region" description="Helical" evidence="1">
    <location>
        <begin position="219"/>
        <end position="238"/>
    </location>
</feature>
<sequence>MSGQSALRGYVYQGLALIIESLEDKNWTHIALEFPTEQDKVDIALFKDSTLIKVIQVKSSINLFNKEDIKKWIRELIDDESSSKEYKLYLIGQCRNNANIFIKSVDKYNNRIIDEESKKSLNEFTSILENHKVSIDVIPFNKKYILGYIGDKLNKYLSEKDIILDPKKIDLAIDSCLGKILLLGTSSSPLTREELDDIMINFVMNSFEEKSNKISNKKYKNYIIFMIIPLILNLSQTLNFVNSNYIYITISLVLLLIVHYTFKISDNEFKKIIKPENMCNYTFNETPYIRVNVSLDNLMNEQIINIENISDNDITEIKGNINFFNNNCRVNTVRFNDFNIGRNRIEVINCINNKLGKEYYKRIFWNEVELNIEYIKTPDINVGFDKYTLYRNKRTYYNELNYYNYYYIGKFRIPYEITWLRDNFIPKIKSYIRFSSKNREIKKLVVILFSTIAIAVLIIGSSIGLSKIVYFYIELLKNILVYFSH</sequence>
<keyword evidence="1" id="KW-0812">Transmembrane</keyword>